<name>A0A1S5R1P8_9CAUD</name>
<gene>
    <name evidence="1" type="ORF">PMW_201</name>
</gene>
<evidence type="ECO:0000313" key="2">
    <source>
        <dbReference type="Proteomes" id="UP000223738"/>
    </source>
</evidence>
<sequence length="57" mass="6072">MTRIIIDEGGSSELKVAEGMGGILVEDSDNEMVFIANSQITAFIAAIAQIALEKEKC</sequence>
<dbReference type="EMBL" id="KU862660">
    <property type="protein sequence ID" value="ANA49326.1"/>
    <property type="molecule type" value="Genomic_DNA"/>
</dbReference>
<organism evidence="1 2">
    <name type="scientific">Pseudomonas phage phiPMW</name>
    <dbReference type="NCBI Taxonomy" id="1815582"/>
    <lineage>
        <taxon>Viruses</taxon>
        <taxon>Duplodnaviria</taxon>
        <taxon>Heunggongvirae</taxon>
        <taxon>Uroviricota</taxon>
        <taxon>Caudoviricetes</taxon>
        <taxon>Plaisancevirus</taxon>
        <taxon>Plaisancevirus PMW</taxon>
    </lineage>
</organism>
<protein>
    <submittedName>
        <fullName evidence="1">Uncharacterized protein</fullName>
    </submittedName>
</protein>
<keyword evidence="2" id="KW-1185">Reference proteome</keyword>
<evidence type="ECO:0000313" key="1">
    <source>
        <dbReference type="EMBL" id="ANA49326.1"/>
    </source>
</evidence>
<proteinExistence type="predicted"/>
<accession>A0A1S5R1P8</accession>
<reference evidence="1 2" key="1">
    <citation type="submission" date="2016-03" db="EMBL/GenBank/DDBJ databases">
        <title>Characterization of pf16 and phiPMW: Two novel phages infecting Pseudomonas putida PpG1.</title>
        <authorList>
            <person name="Magill D.J."/>
            <person name="Krylov V.N."/>
            <person name="Allen C.C.R."/>
            <person name="McGrath J.W."/>
            <person name="Quinn J.P."/>
            <person name="Kulakov L.A."/>
        </authorList>
    </citation>
    <scope>NUCLEOTIDE SEQUENCE [LARGE SCALE GENOMIC DNA]</scope>
</reference>
<dbReference type="Proteomes" id="UP000223738">
    <property type="component" value="Segment"/>
</dbReference>